<evidence type="ECO:0000256" key="1">
    <source>
        <dbReference type="ARBA" id="ARBA00008563"/>
    </source>
</evidence>
<dbReference type="GO" id="GO:0003735">
    <property type="term" value="F:structural constituent of ribosome"/>
    <property type="evidence" value="ECO:0007669"/>
    <property type="project" value="InterPro"/>
</dbReference>
<evidence type="ECO:0000256" key="5">
    <source>
        <dbReference type="RuleBase" id="RU000562"/>
    </source>
</evidence>
<dbReference type="GO" id="GO:0006412">
    <property type="term" value="P:translation"/>
    <property type="evidence" value="ECO:0007669"/>
    <property type="project" value="UniProtKB-UniRule"/>
</dbReference>
<sequence>MIAVIKTGGKQYKIKEGDLLKVEKIDSAGVGKNIILKEVLLVSEEDGKNLKVGTPYVASAKVEAKVLKQDRARKIVVKKFKAKVRYSRTYGHRQPFTQLEVVKISV</sequence>
<keyword evidence="2 4" id="KW-0689">Ribosomal protein</keyword>
<dbReference type="GO" id="GO:1990904">
    <property type="term" value="C:ribonucleoprotein complex"/>
    <property type="evidence" value="ECO:0007669"/>
    <property type="project" value="UniProtKB-KW"/>
</dbReference>
<dbReference type="PANTHER" id="PTHR21349:SF0">
    <property type="entry name" value="LARGE RIBOSOMAL SUBUNIT PROTEIN BL21M"/>
    <property type="match status" value="1"/>
</dbReference>
<dbReference type="SUPFAM" id="SSF141091">
    <property type="entry name" value="L21p-like"/>
    <property type="match status" value="1"/>
</dbReference>
<dbReference type="NCBIfam" id="TIGR00061">
    <property type="entry name" value="L21"/>
    <property type="match status" value="1"/>
</dbReference>
<comment type="subunit">
    <text evidence="4">Part of the 50S ribosomal subunit. Contacts protein L20.</text>
</comment>
<comment type="caution">
    <text evidence="6">The sequence shown here is derived from an EMBL/GenBank/DDBJ whole genome shotgun (WGS) entry which is preliminary data.</text>
</comment>
<dbReference type="InterPro" id="IPR028909">
    <property type="entry name" value="bL21-like"/>
</dbReference>
<evidence type="ECO:0000256" key="3">
    <source>
        <dbReference type="ARBA" id="ARBA00023274"/>
    </source>
</evidence>
<evidence type="ECO:0000256" key="2">
    <source>
        <dbReference type="ARBA" id="ARBA00022980"/>
    </source>
</evidence>
<dbReference type="Pfam" id="PF00829">
    <property type="entry name" value="Ribosomal_L21p"/>
    <property type="match status" value="1"/>
</dbReference>
<evidence type="ECO:0000313" key="7">
    <source>
        <dbReference type="Proteomes" id="UP000176420"/>
    </source>
</evidence>
<comment type="similarity">
    <text evidence="1 4 5">Belongs to the bacterial ribosomal protein bL21 family.</text>
</comment>
<dbReference type="Proteomes" id="UP000176420">
    <property type="component" value="Unassembled WGS sequence"/>
</dbReference>
<dbReference type="InterPro" id="IPR001787">
    <property type="entry name" value="Ribosomal_bL21"/>
</dbReference>
<keyword evidence="4 5" id="KW-0694">RNA-binding</keyword>
<dbReference type="AlphaFoldDB" id="A0A1G2BHQ9"/>
<dbReference type="GO" id="GO:0019843">
    <property type="term" value="F:rRNA binding"/>
    <property type="evidence" value="ECO:0007669"/>
    <property type="project" value="UniProtKB-UniRule"/>
</dbReference>
<reference evidence="6 7" key="1">
    <citation type="journal article" date="2016" name="Nat. Commun.">
        <title>Thousands of microbial genomes shed light on interconnected biogeochemical processes in an aquifer system.</title>
        <authorList>
            <person name="Anantharaman K."/>
            <person name="Brown C.T."/>
            <person name="Hug L.A."/>
            <person name="Sharon I."/>
            <person name="Castelle C.J."/>
            <person name="Probst A.J."/>
            <person name="Thomas B.C."/>
            <person name="Singh A."/>
            <person name="Wilkins M.J."/>
            <person name="Karaoz U."/>
            <person name="Brodie E.L."/>
            <person name="Williams K.H."/>
            <person name="Hubbard S.S."/>
            <person name="Banfield J.F."/>
        </authorList>
    </citation>
    <scope>NUCLEOTIDE SEQUENCE [LARGE SCALE GENOMIC DNA]</scope>
</reference>
<protein>
    <recommendedName>
        <fullName evidence="4">Large ribosomal subunit protein bL21</fullName>
    </recommendedName>
</protein>
<name>A0A1G2BHQ9_9BACT</name>
<keyword evidence="4 5" id="KW-0699">rRNA-binding</keyword>
<dbReference type="InterPro" id="IPR036164">
    <property type="entry name" value="bL21-like_sf"/>
</dbReference>
<gene>
    <name evidence="4" type="primary">rplU</name>
    <name evidence="6" type="ORF">A2319_04925</name>
</gene>
<accession>A0A1G2BHQ9</accession>
<comment type="function">
    <text evidence="4 5">This protein binds to 23S rRNA in the presence of protein L20.</text>
</comment>
<dbReference type="GO" id="GO:0005737">
    <property type="term" value="C:cytoplasm"/>
    <property type="evidence" value="ECO:0007669"/>
    <property type="project" value="UniProtKB-ARBA"/>
</dbReference>
<dbReference type="HAMAP" id="MF_01363">
    <property type="entry name" value="Ribosomal_bL21"/>
    <property type="match status" value="1"/>
</dbReference>
<organism evidence="6 7">
    <name type="scientific">Candidatus Kerfeldbacteria bacterium RIFOXYB2_FULL_38_14</name>
    <dbReference type="NCBI Taxonomy" id="1798547"/>
    <lineage>
        <taxon>Bacteria</taxon>
        <taxon>Candidatus Kerfeldiibacteriota</taxon>
    </lineage>
</organism>
<proteinExistence type="inferred from homology"/>
<dbReference type="GO" id="GO:0005840">
    <property type="term" value="C:ribosome"/>
    <property type="evidence" value="ECO:0007669"/>
    <property type="project" value="UniProtKB-KW"/>
</dbReference>
<keyword evidence="3 4" id="KW-0687">Ribonucleoprotein</keyword>
<evidence type="ECO:0000313" key="6">
    <source>
        <dbReference type="EMBL" id="OGY87757.1"/>
    </source>
</evidence>
<dbReference type="PANTHER" id="PTHR21349">
    <property type="entry name" value="50S RIBOSOMAL PROTEIN L21"/>
    <property type="match status" value="1"/>
</dbReference>
<evidence type="ECO:0000256" key="4">
    <source>
        <dbReference type="HAMAP-Rule" id="MF_01363"/>
    </source>
</evidence>
<dbReference type="EMBL" id="MHKI01000006">
    <property type="protein sequence ID" value="OGY87757.1"/>
    <property type="molecule type" value="Genomic_DNA"/>
</dbReference>